<dbReference type="Proteomes" id="UP000480178">
    <property type="component" value="Chromosome"/>
</dbReference>
<dbReference type="Pfam" id="PF12419">
    <property type="entry name" value="DUF3670"/>
    <property type="match status" value="1"/>
</dbReference>
<evidence type="ECO:0000259" key="3">
    <source>
        <dbReference type="PROSITE" id="PS50966"/>
    </source>
</evidence>
<evidence type="ECO:0000313" key="6">
    <source>
        <dbReference type="EMBL" id="QHT66126.1"/>
    </source>
</evidence>
<gene>
    <name evidence="6" type="ORF">GXP67_05305</name>
</gene>
<protein>
    <submittedName>
        <fullName evidence="6">Helicase SNF2</fullName>
    </submittedName>
</protein>
<dbReference type="GO" id="GO:0005524">
    <property type="term" value="F:ATP binding"/>
    <property type="evidence" value="ECO:0007669"/>
    <property type="project" value="InterPro"/>
</dbReference>
<keyword evidence="6" id="KW-0347">Helicase</keyword>
<dbReference type="PANTHER" id="PTHR45629:SF7">
    <property type="entry name" value="DNA EXCISION REPAIR PROTEIN ERCC-6-RELATED"/>
    <property type="match status" value="1"/>
</dbReference>
<dbReference type="InterPro" id="IPR049730">
    <property type="entry name" value="SNF2/RAD54-like_C"/>
</dbReference>
<dbReference type="InterPro" id="IPR014001">
    <property type="entry name" value="Helicase_ATP-bd"/>
</dbReference>
<dbReference type="GO" id="GO:0004386">
    <property type="term" value="F:helicase activity"/>
    <property type="evidence" value="ECO:0007669"/>
    <property type="project" value="UniProtKB-KW"/>
</dbReference>
<dbReference type="Gene3D" id="3.40.50.300">
    <property type="entry name" value="P-loop containing nucleotide triphosphate hydrolases"/>
    <property type="match status" value="1"/>
</dbReference>
<feature type="domain" description="Helicase ATP-binding" evidence="4">
    <location>
        <begin position="729"/>
        <end position="887"/>
    </location>
</feature>
<keyword evidence="2" id="KW-0479">Metal-binding</keyword>
<dbReference type="GO" id="GO:0016787">
    <property type="term" value="F:hydrolase activity"/>
    <property type="evidence" value="ECO:0007669"/>
    <property type="project" value="UniProtKB-KW"/>
</dbReference>
<evidence type="ECO:0000256" key="2">
    <source>
        <dbReference type="PROSITE-ProRule" id="PRU00325"/>
    </source>
</evidence>
<dbReference type="InterPro" id="IPR000330">
    <property type="entry name" value="SNF2_N"/>
</dbReference>
<dbReference type="SMART" id="SM00487">
    <property type="entry name" value="DEXDc"/>
    <property type="match status" value="1"/>
</dbReference>
<dbReference type="Gene3D" id="3.40.50.10810">
    <property type="entry name" value="Tandem AAA-ATPase domain"/>
    <property type="match status" value="1"/>
</dbReference>
<dbReference type="SMART" id="SM00490">
    <property type="entry name" value="HELICc"/>
    <property type="match status" value="1"/>
</dbReference>
<dbReference type="Pfam" id="PF00176">
    <property type="entry name" value="SNF2-rel_dom"/>
    <property type="match status" value="1"/>
</dbReference>
<dbReference type="RefSeq" id="WP_162442197.1">
    <property type="nucleotide sequence ID" value="NZ_CP048222.1"/>
</dbReference>
<accession>A0A6C0GDT7</accession>
<dbReference type="EMBL" id="CP048222">
    <property type="protein sequence ID" value="QHT66126.1"/>
    <property type="molecule type" value="Genomic_DNA"/>
</dbReference>
<dbReference type="AlphaFoldDB" id="A0A6C0GDT7"/>
<dbReference type="InterPro" id="IPR022138">
    <property type="entry name" value="DUF3670"/>
</dbReference>
<name>A0A6C0GDT7_9BACT</name>
<dbReference type="GO" id="GO:0015616">
    <property type="term" value="F:DNA translocase activity"/>
    <property type="evidence" value="ECO:0007669"/>
    <property type="project" value="TreeGrafter"/>
</dbReference>
<evidence type="ECO:0000256" key="1">
    <source>
        <dbReference type="ARBA" id="ARBA00022801"/>
    </source>
</evidence>
<sequence length="1181" mass="134377">MAVQFGNTWWGKQWLNAFSNIDFSNRLPRGRSYARNGSVKSMEIDKQIIAAKVQGSQRTPYKIKISVKQFSAADKKTILEAITRNPAFLAKLLSRELPNELKDELSRRHIDLFPRSWRDMDATCSCPDWAVPCKHIAAIIYLFANEIDKNPFVLFTLHGMNLLAEIETAGFKGAQKAVASVPSVSTLLETLQSEIPATIPDKSLLDKLDFSHIPDSRQELLSLLSPNPLFFNEGDFKKILDKKLKAIGQEAARALIHLETESDEKATPEIYPEAVTHIHIQLDDELRLPEIRLLTLQQSYIWKGRRENPVHKLAQWLQAIPLSQLYQCGIAVRSLAALQRFSLILLRQGAIIPHLLHIEKDSYLVHWQPAMLKEEVRNLADLLAQVVPPDVLTVQVPGKKEPLTPHYFSPQEQVMQLLSLFLTHFIQQYYISERGEHPLTNVFFKGETLDASGKDYSQAPQLIYLWLKRFYISRKEIVPLLQIKEGNTSDFIIELYITHSKQALQEPVPLQTFFSDTTYQDNRLDVLQDLSVLTEYFPRLNNLIASQGVQVLEVQGQEFVDIFVRILPMMRLLGIAVLLPKSLQKLIRPSLSLAIDASEKGVEKHFLSMDELLSYKWQVAIGNEQVSAEEFMKLVKGLSGIVKIRDQYVMVDPNEVRQLIDKLKNPPELKSQEVLQAALAEEYAGSKIRLSGKAQAVLKSLLEVKKVALPTGLQANLRPYQQRGFEWLYKNSSIGFGSIIADDMGLGKTLQVITTLLKFKEEGLLVKKKALVVVPTTLLTNWQKEVSRFAAGLTLHIYHGPNRKLPEPLPDVVLTTYGVIRSDGEKLSKLKWYTTVIDEAQNIKNPATAQTKAVKKLKSDVQIAMSGTPVENRMSEYWSIMDFTNKGYLGSLKFFQSTYAYPIEVEQDQQKLDLFRKAAAPFILRRLKSDRSIISDLPDKVEKDEFCTLTQEQAALYQNVVEDIMKQIEEKEGIERSGLVFKLIMALKQICNHPAQFLKREFAQPELSGKTSRLLDLLDEIYTAGEKVLIFTQFQQMGELLQKLIAHKYHTEVLFLHGGCSRKQRDTMVDQFQNETAVKTMILSLKAGGTGLNLTAASQVIHYDLWWNPAVEAQATDRAFRIGQKKNVLVHRLLTQATFEEKINNMLKEKRELANMAVAQGEQWVGELSNKDLRQVFRLEK</sequence>
<reference evidence="6 7" key="1">
    <citation type="submission" date="2020-01" db="EMBL/GenBank/DDBJ databases">
        <authorList>
            <person name="Kim M.K."/>
        </authorList>
    </citation>
    <scope>NUCLEOTIDE SEQUENCE [LARGE SCALE GENOMIC DNA]</scope>
    <source>
        <strain evidence="6 7">172606-1</strain>
    </source>
</reference>
<dbReference type="GO" id="GO:0008270">
    <property type="term" value="F:zinc ion binding"/>
    <property type="evidence" value="ECO:0007669"/>
    <property type="project" value="UniProtKB-KW"/>
</dbReference>
<organism evidence="6 7">
    <name type="scientific">Rhodocytophaga rosea</name>
    <dbReference type="NCBI Taxonomy" id="2704465"/>
    <lineage>
        <taxon>Bacteria</taxon>
        <taxon>Pseudomonadati</taxon>
        <taxon>Bacteroidota</taxon>
        <taxon>Cytophagia</taxon>
        <taxon>Cytophagales</taxon>
        <taxon>Rhodocytophagaceae</taxon>
        <taxon>Rhodocytophaga</taxon>
    </lineage>
</organism>
<dbReference type="PANTHER" id="PTHR45629">
    <property type="entry name" value="SNF2/RAD54 FAMILY MEMBER"/>
    <property type="match status" value="1"/>
</dbReference>
<dbReference type="FunFam" id="3.40.50.300:FF:000533">
    <property type="entry name" value="Helicase, Snf2 family"/>
    <property type="match status" value="1"/>
</dbReference>
<dbReference type="InterPro" id="IPR038718">
    <property type="entry name" value="SNF2-like_sf"/>
</dbReference>
<keyword evidence="1" id="KW-0378">Hydrolase</keyword>
<dbReference type="InterPro" id="IPR027417">
    <property type="entry name" value="P-loop_NTPase"/>
</dbReference>
<dbReference type="KEGG" id="rhoz:GXP67_05305"/>
<proteinExistence type="predicted"/>
<keyword evidence="6" id="KW-0547">Nucleotide-binding</keyword>
<dbReference type="PROSITE" id="PS51192">
    <property type="entry name" value="HELICASE_ATP_BIND_1"/>
    <property type="match status" value="1"/>
</dbReference>
<evidence type="ECO:0000313" key="7">
    <source>
        <dbReference type="Proteomes" id="UP000480178"/>
    </source>
</evidence>
<dbReference type="Pfam" id="PF04434">
    <property type="entry name" value="SWIM"/>
    <property type="match status" value="1"/>
</dbReference>
<keyword evidence="2" id="KW-0863">Zinc-finger</keyword>
<dbReference type="SUPFAM" id="SSF52540">
    <property type="entry name" value="P-loop containing nucleoside triphosphate hydrolases"/>
    <property type="match status" value="2"/>
</dbReference>
<evidence type="ECO:0000259" key="5">
    <source>
        <dbReference type="PROSITE" id="PS51194"/>
    </source>
</evidence>
<keyword evidence="2" id="KW-0862">Zinc</keyword>
<dbReference type="PROSITE" id="PS51194">
    <property type="entry name" value="HELICASE_CTER"/>
    <property type="match status" value="1"/>
</dbReference>
<evidence type="ECO:0000259" key="4">
    <source>
        <dbReference type="PROSITE" id="PS51192"/>
    </source>
</evidence>
<dbReference type="InterPro" id="IPR050496">
    <property type="entry name" value="SNF2_RAD54_helicase_repair"/>
</dbReference>
<feature type="domain" description="Helicase C-terminal" evidence="5">
    <location>
        <begin position="1013"/>
        <end position="1169"/>
    </location>
</feature>
<dbReference type="CDD" id="cd18793">
    <property type="entry name" value="SF2_C_SNF"/>
    <property type="match status" value="1"/>
</dbReference>
<dbReference type="Pfam" id="PF00271">
    <property type="entry name" value="Helicase_C"/>
    <property type="match status" value="1"/>
</dbReference>
<dbReference type="InterPro" id="IPR001650">
    <property type="entry name" value="Helicase_C-like"/>
</dbReference>
<keyword evidence="7" id="KW-1185">Reference proteome</keyword>
<dbReference type="InterPro" id="IPR007527">
    <property type="entry name" value="Znf_SWIM"/>
</dbReference>
<keyword evidence="6" id="KW-0067">ATP-binding</keyword>
<dbReference type="PROSITE" id="PS50966">
    <property type="entry name" value="ZF_SWIM"/>
    <property type="match status" value="1"/>
</dbReference>
<feature type="domain" description="SWIM-type" evidence="3">
    <location>
        <begin position="113"/>
        <end position="144"/>
    </location>
</feature>